<dbReference type="Pfam" id="PF01565">
    <property type="entry name" value="FAD_binding_4"/>
    <property type="match status" value="1"/>
</dbReference>
<dbReference type="Gene3D" id="1.10.45.10">
    <property type="entry name" value="Vanillyl-alcohol Oxidase, Chain A, domain 4"/>
    <property type="match status" value="1"/>
</dbReference>
<dbReference type="InterPro" id="IPR006094">
    <property type="entry name" value="Oxid_FAD_bind_N"/>
</dbReference>
<dbReference type="GO" id="GO:0004458">
    <property type="term" value="F:D-lactate dehydrogenase (cytochrome) activity"/>
    <property type="evidence" value="ECO:0007669"/>
    <property type="project" value="UniProtKB-EC"/>
</dbReference>
<dbReference type="PROSITE" id="PS51387">
    <property type="entry name" value="FAD_PCMH"/>
    <property type="match status" value="1"/>
</dbReference>
<dbReference type="InterPro" id="IPR016166">
    <property type="entry name" value="FAD-bd_PCMH"/>
</dbReference>
<protein>
    <recommendedName>
        <fullName evidence="7">D-lactate dehydrogenase (cytochrome)</fullName>
        <ecNumber evidence="7">1.1.2.4</ecNumber>
    </recommendedName>
</protein>
<keyword evidence="10" id="KW-1185">Reference proteome</keyword>
<comment type="cofactor">
    <cofactor evidence="1">
        <name>FAD</name>
        <dbReference type="ChEBI" id="CHEBI:57692"/>
    </cofactor>
</comment>
<dbReference type="SUPFAM" id="SSF55103">
    <property type="entry name" value="FAD-linked oxidases, C-terminal domain"/>
    <property type="match status" value="1"/>
</dbReference>
<dbReference type="PANTHER" id="PTHR11748:SF111">
    <property type="entry name" value="D-LACTATE DEHYDROGENASE, MITOCHONDRIAL-RELATED"/>
    <property type="match status" value="1"/>
</dbReference>
<organism evidence="9 10">
    <name type="scientific">Pikeienuella piscinae</name>
    <dbReference type="NCBI Taxonomy" id="2748098"/>
    <lineage>
        <taxon>Bacteria</taxon>
        <taxon>Pseudomonadati</taxon>
        <taxon>Pseudomonadota</taxon>
        <taxon>Alphaproteobacteria</taxon>
        <taxon>Rhodobacterales</taxon>
        <taxon>Paracoccaceae</taxon>
        <taxon>Pikeienuella</taxon>
    </lineage>
</organism>
<dbReference type="Gene3D" id="3.30.70.2740">
    <property type="match status" value="1"/>
</dbReference>
<dbReference type="KEGG" id="hdh:G5B40_20720"/>
<evidence type="ECO:0000256" key="3">
    <source>
        <dbReference type="ARBA" id="ARBA00022630"/>
    </source>
</evidence>
<dbReference type="InterPro" id="IPR016171">
    <property type="entry name" value="Vanillyl_alc_oxidase_C-sub2"/>
</dbReference>
<dbReference type="EMBL" id="CP049056">
    <property type="protein sequence ID" value="QIE57660.1"/>
    <property type="molecule type" value="Genomic_DNA"/>
</dbReference>
<evidence type="ECO:0000256" key="4">
    <source>
        <dbReference type="ARBA" id="ARBA00022827"/>
    </source>
</evidence>
<keyword evidence="3" id="KW-0285">Flavoprotein</keyword>
<keyword evidence="4" id="KW-0274">FAD</keyword>
<evidence type="ECO:0000256" key="7">
    <source>
        <dbReference type="ARBA" id="ARBA00038897"/>
    </source>
</evidence>
<evidence type="ECO:0000256" key="2">
    <source>
        <dbReference type="ARBA" id="ARBA00008000"/>
    </source>
</evidence>
<dbReference type="PANTHER" id="PTHR11748">
    <property type="entry name" value="D-LACTATE DEHYDROGENASE"/>
    <property type="match status" value="1"/>
</dbReference>
<evidence type="ECO:0000256" key="1">
    <source>
        <dbReference type="ARBA" id="ARBA00001974"/>
    </source>
</evidence>
<name>A0A7M3T6M9_9RHOB</name>
<dbReference type="InterPro" id="IPR016169">
    <property type="entry name" value="FAD-bd_PCMH_sub2"/>
</dbReference>
<dbReference type="RefSeq" id="WP_165102987.1">
    <property type="nucleotide sequence ID" value="NZ_CP049056.1"/>
</dbReference>
<dbReference type="Proteomes" id="UP000503336">
    <property type="component" value="Chromosome"/>
</dbReference>
<feature type="domain" description="FAD-binding PCMH-type" evidence="8">
    <location>
        <begin position="35"/>
        <end position="213"/>
    </location>
</feature>
<evidence type="ECO:0000313" key="10">
    <source>
        <dbReference type="Proteomes" id="UP000503336"/>
    </source>
</evidence>
<dbReference type="GO" id="GO:0008720">
    <property type="term" value="F:D-lactate dehydrogenase (NAD+) activity"/>
    <property type="evidence" value="ECO:0007669"/>
    <property type="project" value="TreeGrafter"/>
</dbReference>
<proteinExistence type="inferred from homology"/>
<dbReference type="FunFam" id="1.10.45.10:FF:000001">
    <property type="entry name" value="D-lactate dehydrogenase mitochondrial"/>
    <property type="match status" value="1"/>
</dbReference>
<dbReference type="FunFam" id="3.30.70.2740:FF:000001">
    <property type="entry name" value="D-lactate dehydrogenase mitochondrial"/>
    <property type="match status" value="1"/>
</dbReference>
<sequence length="457" mass="49186">MSIDNAVRRVRDLIGERLSTSPSVLDLHGQNESYYAPTPPDAVATPHSTEEVAAIVKICGEEDCPIVAWGTGTSLEGHALAFNGGICLDLMEMNKVLEVHPEDMDAVVQPGVTRERLNEELRATGLFFPVDPGANASLGGMAATRASGTTAVRYGTMRENVLALEVVLADGRIIRTGSRARKSSSGYDLTKLMIGSEGTLGIITELTLRLQGQPESITAAVCAFPTLDAAVTTVIETIQSGVPMARIEILDPVSIRAVNISGDMTLPEKPHLFIEFHGSQAGAKEQAETFGEIAAGNGCEGFEWSANQEERNRLWHARHNFYYASLKLQPGCRALSTDVCVPISRLAEALLETAEEVREAGLTAPIIGHVGDGNFHVGFLIDPERPETLETAKRLTHSMNRRALRLGGTVTGEHGVGFGKKPYMTEEHGEGYAVMAEIKRALDPKNILNPGKVVDIN</sequence>
<dbReference type="AlphaFoldDB" id="A0A7M3T6M9"/>
<dbReference type="InterPro" id="IPR016164">
    <property type="entry name" value="FAD-linked_Oxase-like_C"/>
</dbReference>
<evidence type="ECO:0000313" key="9">
    <source>
        <dbReference type="EMBL" id="QIE57660.1"/>
    </source>
</evidence>
<accession>A0A7M3T6M9</accession>
<dbReference type="GO" id="GO:0071949">
    <property type="term" value="F:FAD binding"/>
    <property type="evidence" value="ECO:0007669"/>
    <property type="project" value="InterPro"/>
</dbReference>
<dbReference type="InterPro" id="IPR036318">
    <property type="entry name" value="FAD-bd_PCMH-like_sf"/>
</dbReference>
<dbReference type="Pfam" id="PF02913">
    <property type="entry name" value="FAD-oxidase_C"/>
    <property type="match status" value="1"/>
</dbReference>
<dbReference type="InterPro" id="IPR004113">
    <property type="entry name" value="FAD-bd_oxidored_4_C"/>
</dbReference>
<dbReference type="FunFam" id="3.30.465.10:FF:000016">
    <property type="entry name" value="probable D-lactate dehydrogenase, mitochondrial"/>
    <property type="match status" value="1"/>
</dbReference>
<reference evidence="9 10" key="1">
    <citation type="submission" date="2020-02" db="EMBL/GenBank/DDBJ databases">
        <title>complete genome sequence of Rhodobacteraceae bacterium.</title>
        <authorList>
            <person name="Park J."/>
            <person name="Kim Y.-S."/>
            <person name="Kim K.-H."/>
        </authorList>
    </citation>
    <scope>NUCLEOTIDE SEQUENCE [LARGE SCALE GENOMIC DNA]</scope>
    <source>
        <strain evidence="9 10">RR4-56</strain>
    </source>
</reference>
<gene>
    <name evidence="9" type="ORF">G5B40_20720</name>
</gene>
<evidence type="ECO:0000256" key="5">
    <source>
        <dbReference type="ARBA" id="ARBA00022946"/>
    </source>
</evidence>
<dbReference type="GO" id="GO:1903457">
    <property type="term" value="P:lactate catabolic process"/>
    <property type="evidence" value="ECO:0007669"/>
    <property type="project" value="TreeGrafter"/>
</dbReference>
<comment type="similarity">
    <text evidence="2">Belongs to the FAD-binding oxidoreductase/transferase type 4 family.</text>
</comment>
<keyword evidence="6" id="KW-0560">Oxidoreductase</keyword>
<dbReference type="EC" id="1.1.2.4" evidence="7"/>
<dbReference type="Gene3D" id="3.30.465.10">
    <property type="match status" value="1"/>
</dbReference>
<evidence type="ECO:0000256" key="6">
    <source>
        <dbReference type="ARBA" id="ARBA00023002"/>
    </source>
</evidence>
<evidence type="ECO:0000259" key="8">
    <source>
        <dbReference type="PROSITE" id="PS51387"/>
    </source>
</evidence>
<keyword evidence="5" id="KW-0809">Transit peptide</keyword>
<dbReference type="SUPFAM" id="SSF56176">
    <property type="entry name" value="FAD-binding/transporter-associated domain-like"/>
    <property type="match status" value="1"/>
</dbReference>